<dbReference type="SUPFAM" id="SSF101898">
    <property type="entry name" value="NHL repeat"/>
    <property type="match status" value="1"/>
</dbReference>
<protein>
    <submittedName>
        <fullName evidence="1">Uncharacterized protein</fullName>
    </submittedName>
</protein>
<dbReference type="Gene3D" id="2.120.10.30">
    <property type="entry name" value="TolB, C-terminal domain"/>
    <property type="match status" value="1"/>
</dbReference>
<sequence>MKAWHLKNERSLIYSERAAGLRTINLSNKSTGTIGSRLLGNSNYLYVTVITNNIIYTNDNLNTVTCCDFQGNTHWQFRGGDVLKSPHGISIDKEGNVYVAGTISNNVEVVSNDGKRHRQILSSTEGLKQPKVLHYDQSTNSLLVANRMDSAFVYDVQ</sequence>
<keyword evidence="2" id="KW-1185">Reference proteome</keyword>
<dbReference type="Proteomes" id="UP000683360">
    <property type="component" value="Unassembled WGS sequence"/>
</dbReference>
<proteinExistence type="predicted"/>
<organism evidence="1 2">
    <name type="scientific">Mytilus edulis</name>
    <name type="common">Blue mussel</name>
    <dbReference type="NCBI Taxonomy" id="6550"/>
    <lineage>
        <taxon>Eukaryota</taxon>
        <taxon>Metazoa</taxon>
        <taxon>Spiralia</taxon>
        <taxon>Lophotrochozoa</taxon>
        <taxon>Mollusca</taxon>
        <taxon>Bivalvia</taxon>
        <taxon>Autobranchia</taxon>
        <taxon>Pteriomorphia</taxon>
        <taxon>Mytilida</taxon>
        <taxon>Mytiloidea</taxon>
        <taxon>Mytilidae</taxon>
        <taxon>Mytilinae</taxon>
        <taxon>Mytilus</taxon>
    </lineage>
</organism>
<dbReference type="EMBL" id="CAJPWZ010001875">
    <property type="protein sequence ID" value="CAG2226155.1"/>
    <property type="molecule type" value="Genomic_DNA"/>
</dbReference>
<dbReference type="InterPro" id="IPR011042">
    <property type="entry name" value="6-blade_b-propeller_TolB-like"/>
</dbReference>
<accession>A0A8S3SXI4</accession>
<comment type="caution">
    <text evidence="1">The sequence shown here is derived from an EMBL/GenBank/DDBJ whole genome shotgun (WGS) entry which is preliminary data.</text>
</comment>
<gene>
    <name evidence="1" type="ORF">MEDL_39252</name>
</gene>
<dbReference type="InterPro" id="IPR010620">
    <property type="entry name" value="SBBP_repeat"/>
</dbReference>
<evidence type="ECO:0000313" key="1">
    <source>
        <dbReference type="EMBL" id="CAG2226155.1"/>
    </source>
</evidence>
<dbReference type="Pfam" id="PF06739">
    <property type="entry name" value="SBBP"/>
    <property type="match status" value="1"/>
</dbReference>
<reference evidence="1" key="1">
    <citation type="submission" date="2021-03" db="EMBL/GenBank/DDBJ databases">
        <authorList>
            <person name="Bekaert M."/>
        </authorList>
    </citation>
    <scope>NUCLEOTIDE SEQUENCE</scope>
</reference>
<evidence type="ECO:0000313" key="2">
    <source>
        <dbReference type="Proteomes" id="UP000683360"/>
    </source>
</evidence>
<dbReference type="AlphaFoldDB" id="A0A8S3SXI4"/>
<name>A0A8S3SXI4_MYTED</name>
<dbReference type="OrthoDB" id="10066958at2759"/>